<dbReference type="Proteomes" id="UP000253606">
    <property type="component" value="Chromosome"/>
</dbReference>
<name>A0A2Z5FXI5_9BACT</name>
<sequence length="72" mass="7980">MEFQTGLRKEDLFGGVILNAGAVGVCSSWTRSSGACVVVLAVRYPTWMEVWGGWIRLRLWLPRSFASFGRSG</sequence>
<dbReference type="AlphaFoldDB" id="A0A2Z5FXI5"/>
<dbReference type="EMBL" id="CP030840">
    <property type="protein sequence ID" value="AXC11598.1"/>
    <property type="molecule type" value="Genomic_DNA"/>
</dbReference>
<evidence type="ECO:0000313" key="1">
    <source>
        <dbReference type="EMBL" id="AXC11598.1"/>
    </source>
</evidence>
<gene>
    <name evidence="1" type="ORF">ACPOL_2274</name>
</gene>
<evidence type="ECO:0000313" key="2">
    <source>
        <dbReference type="Proteomes" id="UP000253606"/>
    </source>
</evidence>
<proteinExistence type="predicted"/>
<keyword evidence="2" id="KW-1185">Reference proteome</keyword>
<organism evidence="1 2">
    <name type="scientific">Acidisarcina polymorpha</name>
    <dbReference type="NCBI Taxonomy" id="2211140"/>
    <lineage>
        <taxon>Bacteria</taxon>
        <taxon>Pseudomonadati</taxon>
        <taxon>Acidobacteriota</taxon>
        <taxon>Terriglobia</taxon>
        <taxon>Terriglobales</taxon>
        <taxon>Acidobacteriaceae</taxon>
        <taxon>Acidisarcina</taxon>
    </lineage>
</organism>
<dbReference type="KEGG" id="abas:ACPOL_2274"/>
<reference evidence="1 2" key="1">
    <citation type="journal article" date="2018" name="Front. Microbiol.">
        <title>Hydrolytic Capabilities as a Key to Environmental Success: Chitinolytic and Cellulolytic Acidobacteria From Acidic Sub-arctic Soils and Boreal Peatlands.</title>
        <authorList>
            <person name="Belova S.E."/>
            <person name="Ravin N.V."/>
            <person name="Pankratov T.A."/>
            <person name="Rakitin A.L."/>
            <person name="Ivanova A.A."/>
            <person name="Beletsky A.V."/>
            <person name="Mardanov A.V."/>
            <person name="Sinninghe Damste J.S."/>
            <person name="Dedysh S.N."/>
        </authorList>
    </citation>
    <scope>NUCLEOTIDE SEQUENCE [LARGE SCALE GENOMIC DNA]</scope>
    <source>
        <strain evidence="1 2">SBC82</strain>
    </source>
</reference>
<protein>
    <submittedName>
        <fullName evidence="1">Uncharacterized protein</fullName>
    </submittedName>
</protein>
<accession>A0A2Z5FXI5</accession>